<dbReference type="GO" id="GO:0008176">
    <property type="term" value="F:tRNA (guanine(46)-N7)-methyltransferase activity"/>
    <property type="evidence" value="ECO:0007669"/>
    <property type="project" value="UniProtKB-UniRule"/>
</dbReference>
<dbReference type="SUPFAM" id="SSF53335">
    <property type="entry name" value="S-adenosyl-L-methionine-dependent methyltransferases"/>
    <property type="match status" value="1"/>
</dbReference>
<evidence type="ECO:0000313" key="8">
    <source>
        <dbReference type="EMBL" id="SHE95940.1"/>
    </source>
</evidence>
<dbReference type="CDD" id="cd02440">
    <property type="entry name" value="AdoMet_MTases"/>
    <property type="match status" value="1"/>
</dbReference>
<dbReference type="UniPathway" id="UPA00989"/>
<dbReference type="Proteomes" id="UP000184041">
    <property type="component" value="Unassembled WGS sequence"/>
</dbReference>
<evidence type="ECO:0000256" key="7">
    <source>
        <dbReference type="HAMAP-Rule" id="MF_01057"/>
    </source>
</evidence>
<dbReference type="EMBL" id="FQUS01000004">
    <property type="protein sequence ID" value="SHE95940.1"/>
    <property type="molecule type" value="Genomic_DNA"/>
</dbReference>
<keyword evidence="9" id="KW-1185">Reference proteome</keyword>
<comment type="pathway">
    <text evidence="7">tRNA modification; N(7)-methylguanine-tRNA biosynthesis.</text>
</comment>
<feature type="binding site" evidence="7">
    <location>
        <position position="124"/>
    </location>
    <ligand>
        <name>S-adenosyl-L-methionine</name>
        <dbReference type="ChEBI" id="CHEBI:59789"/>
    </ligand>
</feature>
<dbReference type="InterPro" id="IPR029063">
    <property type="entry name" value="SAM-dependent_MTases_sf"/>
</dbReference>
<protein>
    <recommendedName>
        <fullName evidence="7">tRNA (guanine-N(7)-)-methyltransferase</fullName>
        <ecNumber evidence="7">2.1.1.33</ecNumber>
    </recommendedName>
    <alternativeName>
        <fullName evidence="7">tRNA (guanine(46)-N(7))-methyltransferase</fullName>
    </alternativeName>
    <alternativeName>
        <fullName evidence="7">tRNA(m7G46)-methyltransferase</fullName>
    </alternativeName>
</protein>
<gene>
    <name evidence="7" type="primary">trmB</name>
    <name evidence="8" type="ORF">SAMN05443144_104192</name>
</gene>
<comment type="similarity">
    <text evidence="7">Belongs to the class I-like SAM-binding methyltransferase superfamily. TrmB family.</text>
</comment>
<organism evidence="8 9">
    <name type="scientific">Fodinibius roseus</name>
    <dbReference type="NCBI Taxonomy" id="1194090"/>
    <lineage>
        <taxon>Bacteria</taxon>
        <taxon>Pseudomonadati</taxon>
        <taxon>Balneolota</taxon>
        <taxon>Balneolia</taxon>
        <taxon>Balneolales</taxon>
        <taxon>Balneolaceae</taxon>
        <taxon>Fodinibius</taxon>
    </lineage>
</organism>
<dbReference type="InterPro" id="IPR003358">
    <property type="entry name" value="tRNA_(Gua-N-7)_MeTrfase_Trmb"/>
</dbReference>
<evidence type="ECO:0000256" key="5">
    <source>
        <dbReference type="ARBA" id="ARBA00022691"/>
    </source>
</evidence>
<feature type="binding site" evidence="7">
    <location>
        <begin position="200"/>
        <end position="203"/>
    </location>
    <ligand>
        <name>substrate</name>
    </ligand>
</feature>
<keyword evidence="5 7" id="KW-0949">S-adenosyl-L-methionine</keyword>
<evidence type="ECO:0000256" key="3">
    <source>
        <dbReference type="ARBA" id="ARBA00022603"/>
    </source>
</evidence>
<name>A0A1M4XRA3_9BACT</name>
<keyword evidence="3 7" id="KW-0489">Methyltransferase</keyword>
<dbReference type="STRING" id="1194090.SAMN05443144_104192"/>
<dbReference type="RefSeq" id="WP_073060351.1">
    <property type="nucleotide sequence ID" value="NZ_FQUS01000004.1"/>
</dbReference>
<accession>A0A1M4XRA3</accession>
<comment type="caution">
    <text evidence="7">Lacks conserved residue(s) required for the propagation of feature annotation.</text>
</comment>
<dbReference type="EC" id="2.1.1.33" evidence="7"/>
<dbReference type="OrthoDB" id="9802090at2"/>
<feature type="binding site" evidence="7">
    <location>
        <position position="160"/>
    </location>
    <ligand>
        <name>substrate</name>
    </ligand>
</feature>
<dbReference type="AlphaFoldDB" id="A0A1M4XRA3"/>
<feature type="binding site" evidence="7">
    <location>
        <position position="50"/>
    </location>
    <ligand>
        <name>S-adenosyl-L-methionine</name>
        <dbReference type="ChEBI" id="CHEBI:59789"/>
    </ligand>
</feature>
<reference evidence="8 9" key="1">
    <citation type="submission" date="2016-11" db="EMBL/GenBank/DDBJ databases">
        <authorList>
            <person name="Jaros S."/>
            <person name="Januszkiewicz K."/>
            <person name="Wedrychowicz H."/>
        </authorList>
    </citation>
    <scope>NUCLEOTIDE SEQUENCE [LARGE SCALE GENOMIC DNA]</scope>
    <source>
        <strain evidence="8 9">DSM 21986</strain>
    </source>
</reference>
<dbReference type="PROSITE" id="PS51625">
    <property type="entry name" value="SAM_MT_TRMB"/>
    <property type="match status" value="1"/>
</dbReference>
<dbReference type="HAMAP" id="MF_01057">
    <property type="entry name" value="tRNA_methyltr_TrmB"/>
    <property type="match status" value="1"/>
</dbReference>
<keyword evidence="4 7" id="KW-0808">Transferase</keyword>
<evidence type="ECO:0000256" key="4">
    <source>
        <dbReference type="ARBA" id="ARBA00022679"/>
    </source>
</evidence>
<dbReference type="PANTHER" id="PTHR23417">
    <property type="entry name" value="3-DEOXY-D-MANNO-OCTULOSONIC-ACID TRANSFERASE/TRNA GUANINE-N 7 - -METHYLTRANSFERASE"/>
    <property type="match status" value="1"/>
</dbReference>
<feature type="binding site" evidence="7">
    <location>
        <position position="75"/>
    </location>
    <ligand>
        <name>S-adenosyl-L-methionine</name>
        <dbReference type="ChEBI" id="CHEBI:59789"/>
    </ligand>
</feature>
<proteinExistence type="inferred from homology"/>
<comment type="catalytic activity">
    <reaction evidence="1 7">
        <text>guanosine(46) in tRNA + S-adenosyl-L-methionine = N(7)-methylguanosine(46) in tRNA + S-adenosyl-L-homocysteine</text>
        <dbReference type="Rhea" id="RHEA:42708"/>
        <dbReference type="Rhea" id="RHEA-COMP:10188"/>
        <dbReference type="Rhea" id="RHEA-COMP:10189"/>
        <dbReference type="ChEBI" id="CHEBI:57856"/>
        <dbReference type="ChEBI" id="CHEBI:59789"/>
        <dbReference type="ChEBI" id="CHEBI:74269"/>
        <dbReference type="ChEBI" id="CHEBI:74480"/>
        <dbReference type="EC" id="2.1.1.33"/>
    </reaction>
</comment>
<keyword evidence="6 7" id="KW-0819">tRNA processing</keyword>
<evidence type="ECO:0000313" key="9">
    <source>
        <dbReference type="Proteomes" id="UP000184041"/>
    </source>
</evidence>
<evidence type="ECO:0000256" key="6">
    <source>
        <dbReference type="ARBA" id="ARBA00022694"/>
    </source>
</evidence>
<evidence type="ECO:0000256" key="2">
    <source>
        <dbReference type="ARBA" id="ARBA00003015"/>
    </source>
</evidence>
<comment type="function">
    <text evidence="2 7">Catalyzes the formation of N(7)-methylguanine at position 46 (m7G46) in tRNA.</text>
</comment>
<dbReference type="Gene3D" id="3.40.50.150">
    <property type="entry name" value="Vaccinia Virus protein VP39"/>
    <property type="match status" value="1"/>
</dbReference>
<dbReference type="InterPro" id="IPR055361">
    <property type="entry name" value="tRNA_methyltr_TrmB_bact"/>
</dbReference>
<dbReference type="Pfam" id="PF02390">
    <property type="entry name" value="Methyltransf_4"/>
    <property type="match status" value="1"/>
</dbReference>
<dbReference type="GO" id="GO:0043527">
    <property type="term" value="C:tRNA methyltransferase complex"/>
    <property type="evidence" value="ECO:0007669"/>
    <property type="project" value="TreeGrafter"/>
</dbReference>
<dbReference type="NCBIfam" id="NF001080">
    <property type="entry name" value="PRK00121.2-2"/>
    <property type="match status" value="1"/>
</dbReference>
<evidence type="ECO:0000256" key="1">
    <source>
        <dbReference type="ARBA" id="ARBA00000142"/>
    </source>
</evidence>
<sequence length="226" mass="26282">MGRNKLERFEDITAFENVLEYTDFQESEAPMPKGRWNSEIFEKEQPIILELACGKGEYSLALSEQYPGNNIIGVDIKGARIWKGAREALQSNRENVRFLRIYIDHLDGYFAPGEVEDIWITFPDPYPRGSDRNKRLTSPKFLNIYQNILQPDGSVRLKTDSDQLFSYTRSVIEKTGCRILEMVENIYEERPGDPMLTQKTYFERKHLKKGKTISYLRFTLPGDPVL</sequence>
<dbReference type="PANTHER" id="PTHR23417:SF14">
    <property type="entry name" value="PENTACOTRIPEPTIDE-REPEAT REGION OF PRORP DOMAIN-CONTAINING PROTEIN"/>
    <property type="match status" value="1"/>
</dbReference>